<keyword evidence="2" id="KW-0637">Prenyltransferase</keyword>
<name>A0A6A6PC74_9PEZI</name>
<dbReference type="SUPFAM" id="SSF48439">
    <property type="entry name" value="Protein prenylyltransferase"/>
    <property type="match status" value="1"/>
</dbReference>
<dbReference type="EMBL" id="MU001671">
    <property type="protein sequence ID" value="KAF2461347.1"/>
    <property type="molecule type" value="Genomic_DNA"/>
</dbReference>
<evidence type="ECO:0000313" key="5">
    <source>
        <dbReference type="EMBL" id="KAF2461347.1"/>
    </source>
</evidence>
<organism evidence="5 6">
    <name type="scientific">Lineolata rhizophorae</name>
    <dbReference type="NCBI Taxonomy" id="578093"/>
    <lineage>
        <taxon>Eukaryota</taxon>
        <taxon>Fungi</taxon>
        <taxon>Dikarya</taxon>
        <taxon>Ascomycota</taxon>
        <taxon>Pezizomycotina</taxon>
        <taxon>Dothideomycetes</taxon>
        <taxon>Dothideomycetes incertae sedis</taxon>
        <taxon>Lineolatales</taxon>
        <taxon>Lineolataceae</taxon>
        <taxon>Lineolata</taxon>
    </lineage>
</organism>
<gene>
    <name evidence="5" type="ORF">BDY21DRAFT_278171</name>
</gene>
<dbReference type="OrthoDB" id="5358702at2759"/>
<dbReference type="GO" id="GO:0005737">
    <property type="term" value="C:cytoplasm"/>
    <property type="evidence" value="ECO:0007669"/>
    <property type="project" value="TreeGrafter"/>
</dbReference>
<evidence type="ECO:0000256" key="2">
    <source>
        <dbReference type="ARBA" id="ARBA00022602"/>
    </source>
</evidence>
<keyword evidence="4" id="KW-0677">Repeat</keyword>
<sequence length="384" mass="44666">MSLNQLLQPELQRQTYETLCLLFKKHENDVLAIEILPFAIDDQHILKDENCVGVTKAMLASAFVTARQVFFKNASARIPSSASNIALDATKIILLFDPEHLTATNYRKRVLKSLQQELKIQHEDPAEEGHRSAGHAALATAIRLEMTFLNSILTSHLHRQTKSPTLWYHRLWVVKTFVLQQYNRSSHRQQRLADPCHLWKSLFFPEYAAITNAGERHPMNYYAWNYARELLRCTDETFNDSTSERKCRNVECAKMVCEWCMRYLRDTSGWMFLHYLILNYNHDLSSETPRMVQRIHGLLYDIQCGYASLWSFVRNVYGPRYTSAGLWKRESFYVTLREATKGEQKENEPQWIPVARSSLAWLDKYGDPVTLDSSDEQPGDCCKD</sequence>
<evidence type="ECO:0000256" key="4">
    <source>
        <dbReference type="ARBA" id="ARBA00022737"/>
    </source>
</evidence>
<keyword evidence="3" id="KW-0808">Transferase</keyword>
<dbReference type="PANTHER" id="PTHR11129:SF3">
    <property type="entry name" value="PROTEIN PRENYLTRANSFERASE ALPHA SUBUNIT REPEAT-CONTAINING PROTEIN 1"/>
    <property type="match status" value="1"/>
</dbReference>
<keyword evidence="6" id="KW-1185">Reference proteome</keyword>
<dbReference type="Gene3D" id="1.25.40.120">
    <property type="entry name" value="Protein prenylyltransferase"/>
    <property type="match status" value="1"/>
</dbReference>
<evidence type="ECO:0000256" key="3">
    <source>
        <dbReference type="ARBA" id="ARBA00022679"/>
    </source>
</evidence>
<dbReference type="GO" id="GO:0008318">
    <property type="term" value="F:protein prenyltransferase activity"/>
    <property type="evidence" value="ECO:0007669"/>
    <property type="project" value="InterPro"/>
</dbReference>
<dbReference type="Pfam" id="PF01239">
    <property type="entry name" value="PPTA"/>
    <property type="match status" value="1"/>
</dbReference>
<comment type="similarity">
    <text evidence="1">Belongs to the protein prenyltransferase subunit alpha family.</text>
</comment>
<evidence type="ECO:0000256" key="1">
    <source>
        <dbReference type="ARBA" id="ARBA00006734"/>
    </source>
</evidence>
<evidence type="ECO:0000313" key="6">
    <source>
        <dbReference type="Proteomes" id="UP000799766"/>
    </source>
</evidence>
<evidence type="ECO:0008006" key="7">
    <source>
        <dbReference type="Google" id="ProtNLM"/>
    </source>
</evidence>
<dbReference type="AlphaFoldDB" id="A0A6A6PC74"/>
<protein>
    <recommendedName>
        <fullName evidence="7">Protein prenylyltransferase</fullName>
    </recommendedName>
</protein>
<dbReference type="Proteomes" id="UP000799766">
    <property type="component" value="Unassembled WGS sequence"/>
</dbReference>
<proteinExistence type="inferred from homology"/>
<reference evidence="5" key="1">
    <citation type="journal article" date="2020" name="Stud. Mycol.">
        <title>101 Dothideomycetes genomes: a test case for predicting lifestyles and emergence of pathogens.</title>
        <authorList>
            <person name="Haridas S."/>
            <person name="Albert R."/>
            <person name="Binder M."/>
            <person name="Bloem J."/>
            <person name="Labutti K."/>
            <person name="Salamov A."/>
            <person name="Andreopoulos B."/>
            <person name="Baker S."/>
            <person name="Barry K."/>
            <person name="Bills G."/>
            <person name="Bluhm B."/>
            <person name="Cannon C."/>
            <person name="Castanera R."/>
            <person name="Culley D."/>
            <person name="Daum C."/>
            <person name="Ezra D."/>
            <person name="Gonzalez J."/>
            <person name="Henrissat B."/>
            <person name="Kuo A."/>
            <person name="Liang C."/>
            <person name="Lipzen A."/>
            <person name="Lutzoni F."/>
            <person name="Magnuson J."/>
            <person name="Mondo S."/>
            <person name="Nolan M."/>
            <person name="Ohm R."/>
            <person name="Pangilinan J."/>
            <person name="Park H.-J."/>
            <person name="Ramirez L."/>
            <person name="Alfaro M."/>
            <person name="Sun H."/>
            <person name="Tritt A."/>
            <person name="Yoshinaga Y."/>
            <person name="Zwiers L.-H."/>
            <person name="Turgeon B."/>
            <person name="Goodwin S."/>
            <person name="Spatafora J."/>
            <person name="Crous P."/>
            <person name="Grigoriev I."/>
        </authorList>
    </citation>
    <scope>NUCLEOTIDE SEQUENCE</scope>
    <source>
        <strain evidence="5">ATCC 16933</strain>
    </source>
</reference>
<dbReference type="PANTHER" id="PTHR11129">
    <property type="entry name" value="PROTEIN FARNESYLTRANSFERASE ALPHA SUBUNIT/RAB GERANYLGERANYL TRANSFERASE ALPHA SUBUNIT"/>
    <property type="match status" value="1"/>
</dbReference>
<dbReference type="InterPro" id="IPR002088">
    <property type="entry name" value="Prenyl_trans_a"/>
</dbReference>
<accession>A0A6A6PC74</accession>